<keyword evidence="1" id="KW-0472">Membrane</keyword>
<feature type="transmembrane region" description="Helical" evidence="1">
    <location>
        <begin position="12"/>
        <end position="29"/>
    </location>
</feature>
<dbReference type="Proteomes" id="UP001162030">
    <property type="component" value="Chromosome"/>
</dbReference>
<name>A0ABM9I1K5_9GAMM</name>
<reference evidence="2 3" key="1">
    <citation type="submission" date="2023-03" db="EMBL/GenBank/DDBJ databases">
        <authorList>
            <person name="Pearce D."/>
        </authorList>
    </citation>
    <scope>NUCLEOTIDE SEQUENCE [LARGE SCALE GENOMIC DNA]</scope>
    <source>
        <strain evidence="2">Msz</strain>
    </source>
</reference>
<keyword evidence="1" id="KW-1133">Transmembrane helix</keyword>
<keyword evidence="1" id="KW-0812">Transmembrane</keyword>
<accession>A0ABM9I1K5</accession>
<organism evidence="2 3">
    <name type="scientific">Methylocaldum szegediense</name>
    <dbReference type="NCBI Taxonomy" id="73780"/>
    <lineage>
        <taxon>Bacteria</taxon>
        <taxon>Pseudomonadati</taxon>
        <taxon>Pseudomonadota</taxon>
        <taxon>Gammaproteobacteria</taxon>
        <taxon>Methylococcales</taxon>
        <taxon>Methylococcaceae</taxon>
        <taxon>Methylocaldum</taxon>
    </lineage>
</organism>
<keyword evidence="3" id="KW-1185">Reference proteome</keyword>
<evidence type="ECO:0000256" key="1">
    <source>
        <dbReference type="SAM" id="Phobius"/>
    </source>
</evidence>
<evidence type="ECO:0000313" key="2">
    <source>
        <dbReference type="EMBL" id="CAI8830011.1"/>
    </source>
</evidence>
<protein>
    <submittedName>
        <fullName evidence="2">Uncharacterized protein</fullName>
    </submittedName>
</protein>
<dbReference type="EMBL" id="OX458333">
    <property type="protein sequence ID" value="CAI8830011.1"/>
    <property type="molecule type" value="Genomic_DNA"/>
</dbReference>
<proteinExistence type="predicted"/>
<sequence length="34" mass="3692">MWPGTKSGVPIHFGSIGINVYVLLIALIPKANER</sequence>
<gene>
    <name evidence="2" type="ORF">MSZNOR_2126</name>
</gene>
<evidence type="ECO:0000313" key="3">
    <source>
        <dbReference type="Proteomes" id="UP001162030"/>
    </source>
</evidence>